<dbReference type="AlphaFoldDB" id="A0A1I8FPP1"/>
<dbReference type="Proteomes" id="UP000095280">
    <property type="component" value="Unplaced"/>
</dbReference>
<name>A0A1I8FPP1_9PLAT</name>
<evidence type="ECO:0000256" key="1">
    <source>
        <dbReference type="SAM" id="MobiDB-lite"/>
    </source>
</evidence>
<evidence type="ECO:0000313" key="3">
    <source>
        <dbReference type="WBParaSite" id="maker-unitig_43334-snap-gene-0.1-mRNA-1"/>
    </source>
</evidence>
<accession>A0A1I8FPP1</accession>
<proteinExistence type="predicted"/>
<protein>
    <submittedName>
        <fullName evidence="3">VWFA domain-containing protein</fullName>
    </submittedName>
</protein>
<feature type="compositionally biased region" description="Polar residues" evidence="1">
    <location>
        <begin position="230"/>
        <end position="248"/>
    </location>
</feature>
<dbReference type="WBParaSite" id="maker-unitig_43334-snap-gene-0.1-mRNA-1">
    <property type="protein sequence ID" value="maker-unitig_43334-snap-gene-0.1-mRNA-1"/>
    <property type="gene ID" value="maker-unitig_43334-snap-gene-0.1"/>
</dbReference>
<sequence>LQEAWTTFRSADSATTASSNASSSPYVEVRGPSYELADIPPFTGVHDVNDDLTAMSPGEIANGLKYSSEKLKFRAVRRTAIMFGAPIPGFRTFYSGCGIGEVQQRGGYHLGAPAAPSTRMWNIFAPLSYDVWLAAARCPVHRCLLHLPCFAYFSRSRLESRSKLLVCGQRSGFKSTSGPFLAAFCSRARISIVRDEPEKHFGVLVVSHRHFACRVHRKPDRLPDRVRDAASNQNPGRCGSPTSITKSWSPREPTYTRKSCSTRPAYYELRKQMKVVDSMPICSQTVAVDSNPYQVCIVDQNINIHFYNAYCNKVYIADQTFNAYSLGVAFPKRLLPCLPSASYFRTDFLNYPNPRSLEKSQDSGLSQWLEYKYFPRSNAECVVSAVTAEADPSPSRASLELSSSQAGCTFELIPELRRQAPTAESMNNFLPPLLLLLLLLAQPSPLRCSTFKVCIVIEDTTISAETVNLAVTRAEVGLSGIIGVGGCALMESLQKLANSDPADYCYTERLLAALPPSPSLNSSAPETTSQLLRAAVEALRFHLAPTVAIFYDRFQSLPLLEALPERPLSQRISVMAFQLDEGKNLSEILTVLIKGQARNATLLQQNYHWLLLSFGLSLSSLNPSPQP</sequence>
<evidence type="ECO:0000313" key="2">
    <source>
        <dbReference type="Proteomes" id="UP000095280"/>
    </source>
</evidence>
<reference evidence="3" key="1">
    <citation type="submission" date="2016-11" db="UniProtKB">
        <authorList>
            <consortium name="WormBaseParasite"/>
        </authorList>
    </citation>
    <scope>IDENTIFICATION</scope>
</reference>
<organism evidence="2 3">
    <name type="scientific">Macrostomum lignano</name>
    <dbReference type="NCBI Taxonomy" id="282301"/>
    <lineage>
        <taxon>Eukaryota</taxon>
        <taxon>Metazoa</taxon>
        <taxon>Spiralia</taxon>
        <taxon>Lophotrochozoa</taxon>
        <taxon>Platyhelminthes</taxon>
        <taxon>Rhabditophora</taxon>
        <taxon>Macrostomorpha</taxon>
        <taxon>Macrostomida</taxon>
        <taxon>Macrostomidae</taxon>
        <taxon>Macrostomum</taxon>
    </lineage>
</organism>
<keyword evidence="2" id="KW-1185">Reference proteome</keyword>
<feature type="region of interest" description="Disordered" evidence="1">
    <location>
        <begin position="225"/>
        <end position="251"/>
    </location>
</feature>